<accession>A0AAF0JLF4</accession>
<evidence type="ECO:0000313" key="2">
    <source>
        <dbReference type="EMBL" id="WFN36609.1"/>
    </source>
</evidence>
<dbReference type="AlphaFoldDB" id="A0AAF0JLF4"/>
<keyword evidence="1" id="KW-1133">Transmembrane helix</keyword>
<keyword evidence="1" id="KW-0812">Transmembrane</keyword>
<dbReference type="InterPro" id="IPR011991">
    <property type="entry name" value="ArsR-like_HTH"/>
</dbReference>
<dbReference type="PANTHER" id="PTHR36216:SF1">
    <property type="entry name" value="HTH ARSR-TYPE DOMAIN-CONTAINING PROTEIN"/>
    <property type="match status" value="1"/>
</dbReference>
<dbReference type="PANTHER" id="PTHR36216">
    <property type="entry name" value="TRANSCRIPTIONAL REGULATOR, TRMB"/>
    <property type="match status" value="1"/>
</dbReference>
<feature type="transmembrane region" description="Helical" evidence="1">
    <location>
        <begin position="70"/>
        <end position="97"/>
    </location>
</feature>
<dbReference type="EMBL" id="CP091092">
    <property type="protein sequence ID" value="WFN36609.1"/>
    <property type="molecule type" value="Genomic_DNA"/>
</dbReference>
<dbReference type="GeneID" id="79950887"/>
<dbReference type="RefSeq" id="WP_278099443.1">
    <property type="nucleotide sequence ID" value="NZ_CP091092.1"/>
</dbReference>
<dbReference type="Proteomes" id="UP001218895">
    <property type="component" value="Chromosome"/>
</dbReference>
<sequence>MEQKNILSEINYHSFRVVYLFLILISIIGLSQIVSAENPDDYIITDSTIPGDYIDSSGSDNLRDYADLPVWIKISMVSGAIISVFCALKYIPVILAGQSQANKKGNRDKIYECICANPGLISVEISELTKINTGTARYHLYLLEKNHEIVSVKTGHKIFYFQNRSLFTKEQIAGIILCRNETTKEILDVIRKKPGASNKLISDIVGIDKSTVHWHIKRLLRAGMVKIKRRGNSVKYFFVEVLS</sequence>
<organism evidence="2 3">
    <name type="scientific">Methanomicrobium antiquum</name>
    <dbReference type="NCBI Taxonomy" id="487686"/>
    <lineage>
        <taxon>Archaea</taxon>
        <taxon>Methanobacteriati</taxon>
        <taxon>Methanobacteriota</taxon>
        <taxon>Stenosarchaea group</taxon>
        <taxon>Methanomicrobia</taxon>
        <taxon>Methanomicrobiales</taxon>
        <taxon>Methanomicrobiaceae</taxon>
        <taxon>Methanomicrobium</taxon>
    </lineage>
</organism>
<dbReference type="Pfam" id="PF13412">
    <property type="entry name" value="HTH_24"/>
    <property type="match status" value="1"/>
</dbReference>
<keyword evidence="3" id="KW-1185">Reference proteome</keyword>
<evidence type="ECO:0000313" key="3">
    <source>
        <dbReference type="Proteomes" id="UP001218895"/>
    </source>
</evidence>
<gene>
    <name evidence="2" type="ORF">L1994_10775</name>
</gene>
<proteinExistence type="predicted"/>
<dbReference type="Gene3D" id="1.10.10.10">
    <property type="entry name" value="Winged helix-like DNA-binding domain superfamily/Winged helix DNA-binding domain"/>
    <property type="match status" value="2"/>
</dbReference>
<reference evidence="2" key="1">
    <citation type="submission" date="2022-01" db="EMBL/GenBank/DDBJ databases">
        <title>Complete genome of Methanomicrobium antiquum DSM 21220.</title>
        <authorList>
            <person name="Chen S.-C."/>
            <person name="You Y.-T."/>
            <person name="Zhou Y.-Z."/>
            <person name="Lai M.-C."/>
        </authorList>
    </citation>
    <scope>NUCLEOTIDE SEQUENCE</scope>
    <source>
        <strain evidence="2">DSM 21220</strain>
    </source>
</reference>
<name>A0AAF0JLF4_9EURY</name>
<dbReference type="KEGG" id="manq:L1994_10775"/>
<keyword evidence="1" id="KW-0472">Membrane</keyword>
<evidence type="ECO:0000256" key="1">
    <source>
        <dbReference type="SAM" id="Phobius"/>
    </source>
</evidence>
<dbReference type="InterPro" id="IPR036390">
    <property type="entry name" value="WH_DNA-bd_sf"/>
</dbReference>
<dbReference type="CDD" id="cd00090">
    <property type="entry name" value="HTH_ARSR"/>
    <property type="match status" value="1"/>
</dbReference>
<dbReference type="SUPFAM" id="SSF46785">
    <property type="entry name" value="Winged helix' DNA-binding domain"/>
    <property type="match status" value="2"/>
</dbReference>
<feature type="transmembrane region" description="Helical" evidence="1">
    <location>
        <begin position="12"/>
        <end position="34"/>
    </location>
</feature>
<protein>
    <submittedName>
        <fullName evidence="2">Winged helix-turn-helix transcriptional regulator</fullName>
    </submittedName>
</protein>
<dbReference type="InterPro" id="IPR036388">
    <property type="entry name" value="WH-like_DNA-bd_sf"/>
</dbReference>